<dbReference type="InterPro" id="IPR003583">
    <property type="entry name" value="Hlx-hairpin-Hlx_DNA-bd_motif"/>
</dbReference>
<sequence>MPVLSAEPLLCQSLASAGQRSRICNVIGRLRGTLAEKQPPHLILDVNGLGYELEVPMTTLYRLPSVGEPLTLHTHLVVREDAQLLYGFVGKRERDFFRELIRLNGVGPKLALALMSSLEVDELVRCVQSQDTSALTKVPGVGKKTAERLLVELKDRFKAWETVPAMFALVPNQPDGPAPVNTAENDAVSALISLGYKPQEASKAISAIKEKDLSSEDMIRRALKGMI</sequence>
<dbReference type="Pfam" id="PF14520">
    <property type="entry name" value="HHH_5"/>
    <property type="match status" value="1"/>
</dbReference>
<keyword evidence="5 6" id="KW-0234">DNA repair</keyword>
<dbReference type="GO" id="GO:0006310">
    <property type="term" value="P:DNA recombination"/>
    <property type="evidence" value="ECO:0007669"/>
    <property type="project" value="UniProtKB-UniRule"/>
</dbReference>
<dbReference type="GO" id="GO:0009379">
    <property type="term" value="C:Holliday junction helicase complex"/>
    <property type="evidence" value="ECO:0007669"/>
    <property type="project" value="InterPro"/>
</dbReference>
<accession>A0A1H0S3F3</accession>
<evidence type="ECO:0000256" key="6">
    <source>
        <dbReference type="HAMAP-Rule" id="MF_00031"/>
    </source>
</evidence>
<dbReference type="SMART" id="SM00278">
    <property type="entry name" value="HhH1"/>
    <property type="match status" value="2"/>
</dbReference>
<keyword evidence="3 6" id="KW-0238">DNA-binding</keyword>
<feature type="domain" description="Helix-hairpin-helix DNA-binding motif class 1" evidence="7">
    <location>
        <begin position="133"/>
        <end position="152"/>
    </location>
</feature>
<dbReference type="GO" id="GO:0005524">
    <property type="term" value="F:ATP binding"/>
    <property type="evidence" value="ECO:0007669"/>
    <property type="project" value="InterPro"/>
</dbReference>
<dbReference type="InterPro" id="IPR000085">
    <property type="entry name" value="RuvA"/>
</dbReference>
<feature type="region of interest" description="Domain III" evidence="6">
    <location>
        <begin position="179"/>
        <end position="227"/>
    </location>
</feature>
<evidence type="ECO:0000256" key="5">
    <source>
        <dbReference type="ARBA" id="ARBA00023204"/>
    </source>
</evidence>
<keyword evidence="2 6" id="KW-0227">DNA damage</keyword>
<keyword evidence="8" id="KW-0067">ATP-binding</keyword>
<comment type="subcellular location">
    <subcellularLocation>
        <location evidence="6">Cytoplasm</location>
    </subcellularLocation>
</comment>
<evidence type="ECO:0000313" key="9">
    <source>
        <dbReference type="Proteomes" id="UP000198549"/>
    </source>
</evidence>
<dbReference type="GO" id="GO:0000400">
    <property type="term" value="F:four-way junction DNA binding"/>
    <property type="evidence" value="ECO:0007669"/>
    <property type="project" value="UniProtKB-UniRule"/>
</dbReference>
<comment type="domain">
    <text evidence="6">Has three domains with a flexible linker between the domains II and III and assumes an 'L' shape. Domain III is highly mobile and contacts RuvB.</text>
</comment>
<gene>
    <name evidence="6" type="primary">ruvA</name>
    <name evidence="8" type="ORF">SAMN04490202_3906</name>
</gene>
<dbReference type="InterPro" id="IPR012340">
    <property type="entry name" value="NA-bd_OB-fold"/>
</dbReference>
<dbReference type="CDD" id="cd14332">
    <property type="entry name" value="UBA_RuvA_C"/>
    <property type="match status" value="1"/>
</dbReference>
<dbReference type="AlphaFoldDB" id="A0A1H0S3F3"/>
<keyword evidence="8" id="KW-0347">Helicase</keyword>
<dbReference type="Gene3D" id="1.10.8.10">
    <property type="entry name" value="DNA helicase RuvA subunit, C-terminal domain"/>
    <property type="match status" value="1"/>
</dbReference>
<dbReference type="Pfam" id="PF07499">
    <property type="entry name" value="RuvA_C"/>
    <property type="match status" value="1"/>
</dbReference>
<dbReference type="GO" id="GO:0048476">
    <property type="term" value="C:Holliday junction resolvase complex"/>
    <property type="evidence" value="ECO:0007669"/>
    <property type="project" value="UniProtKB-UniRule"/>
</dbReference>
<reference evidence="8 9" key="1">
    <citation type="submission" date="2016-10" db="EMBL/GenBank/DDBJ databases">
        <authorList>
            <person name="de Groot N.N."/>
        </authorList>
    </citation>
    <scope>NUCLEOTIDE SEQUENCE [LARGE SCALE GENOMIC DNA]</scope>
    <source>
        <strain evidence="8 9">BS3776</strain>
    </source>
</reference>
<dbReference type="SUPFAM" id="SSF47781">
    <property type="entry name" value="RuvA domain 2-like"/>
    <property type="match status" value="1"/>
</dbReference>
<dbReference type="Gene3D" id="1.10.150.20">
    <property type="entry name" value="5' to 3' exonuclease, C-terminal subdomain"/>
    <property type="match status" value="1"/>
</dbReference>
<dbReference type="GO" id="GO:0006281">
    <property type="term" value="P:DNA repair"/>
    <property type="evidence" value="ECO:0007669"/>
    <property type="project" value="UniProtKB-UniRule"/>
</dbReference>
<evidence type="ECO:0000256" key="2">
    <source>
        <dbReference type="ARBA" id="ARBA00022763"/>
    </source>
</evidence>
<comment type="subunit">
    <text evidence="6">Homotetramer. Forms an RuvA(8)-RuvB(12)-Holliday junction (HJ) complex. HJ DNA is sandwiched between 2 RuvA tetramers; dsDNA enters through RuvA and exits via RuvB. An RuvB hexamer assembles on each DNA strand where it exits the tetramer. Each RuvB hexamer is contacted by two RuvA subunits (via domain III) on 2 adjacent RuvB subunits; this complex drives branch migration. In the full resolvosome a probable DNA-RuvA(4)-RuvB(12)-RuvC(2) complex forms which resolves the HJ.</text>
</comment>
<keyword evidence="8" id="KW-0378">Hydrolase</keyword>
<dbReference type="Pfam" id="PF01330">
    <property type="entry name" value="RuvA_N"/>
    <property type="match status" value="1"/>
</dbReference>
<dbReference type="InterPro" id="IPR036267">
    <property type="entry name" value="RuvA_C_sf"/>
</dbReference>
<evidence type="ECO:0000256" key="1">
    <source>
        <dbReference type="ARBA" id="ARBA00022490"/>
    </source>
</evidence>
<feature type="domain" description="Helix-hairpin-helix DNA-binding motif class 1" evidence="7">
    <location>
        <begin position="98"/>
        <end position="117"/>
    </location>
</feature>
<dbReference type="SUPFAM" id="SSF46929">
    <property type="entry name" value="DNA helicase RuvA subunit, C-terminal domain"/>
    <property type="match status" value="1"/>
</dbReference>
<proteinExistence type="inferred from homology"/>
<keyword evidence="4 6" id="KW-0233">DNA recombination</keyword>
<comment type="similarity">
    <text evidence="6">Belongs to the RuvA family.</text>
</comment>
<dbReference type="NCBIfam" id="TIGR00084">
    <property type="entry name" value="ruvA"/>
    <property type="match status" value="1"/>
</dbReference>
<keyword evidence="8" id="KW-0547">Nucleotide-binding</keyword>
<dbReference type="GO" id="GO:0005737">
    <property type="term" value="C:cytoplasm"/>
    <property type="evidence" value="ECO:0007669"/>
    <property type="project" value="UniProtKB-SubCell"/>
</dbReference>
<dbReference type="HAMAP" id="MF_00031">
    <property type="entry name" value="DNA_HJ_migration_RuvA"/>
    <property type="match status" value="1"/>
</dbReference>
<evidence type="ECO:0000313" key="8">
    <source>
        <dbReference type="EMBL" id="SDP36204.1"/>
    </source>
</evidence>
<evidence type="ECO:0000256" key="3">
    <source>
        <dbReference type="ARBA" id="ARBA00023125"/>
    </source>
</evidence>
<dbReference type="Proteomes" id="UP000198549">
    <property type="component" value="Chromosome I"/>
</dbReference>
<dbReference type="GO" id="GO:0009378">
    <property type="term" value="F:four-way junction helicase activity"/>
    <property type="evidence" value="ECO:0007669"/>
    <property type="project" value="InterPro"/>
</dbReference>
<evidence type="ECO:0000259" key="7">
    <source>
        <dbReference type="SMART" id="SM00278"/>
    </source>
</evidence>
<protein>
    <recommendedName>
        <fullName evidence="6">Holliday junction branch migration complex subunit RuvA</fullName>
    </recommendedName>
</protein>
<name>A0A1H0S3F3_PSERE</name>
<dbReference type="InterPro" id="IPR013849">
    <property type="entry name" value="DNA_helicase_Holl-junc_RuvA_I"/>
</dbReference>
<comment type="function">
    <text evidence="6">The RuvA-RuvB-RuvC complex processes Holliday junction (HJ) DNA during genetic recombination and DNA repair, while the RuvA-RuvB complex plays an important role in the rescue of blocked DNA replication forks via replication fork reversal (RFR). RuvA specifically binds to HJ cruciform DNA, conferring on it an open structure. The RuvB hexamer acts as an ATP-dependent pump, pulling dsDNA into and through the RuvAB complex. HJ branch migration allows RuvC to scan DNA until it finds its consensus sequence, where it cleaves and resolves the cruciform DNA.</text>
</comment>
<dbReference type="EMBL" id="LT629709">
    <property type="protein sequence ID" value="SDP36204.1"/>
    <property type="molecule type" value="Genomic_DNA"/>
</dbReference>
<dbReference type="Gene3D" id="2.40.50.140">
    <property type="entry name" value="Nucleic acid-binding proteins"/>
    <property type="match status" value="1"/>
</dbReference>
<keyword evidence="1 6" id="KW-0963">Cytoplasm</keyword>
<organism evidence="8 9">
    <name type="scientific">Pseudomonas reinekei</name>
    <dbReference type="NCBI Taxonomy" id="395598"/>
    <lineage>
        <taxon>Bacteria</taxon>
        <taxon>Pseudomonadati</taxon>
        <taxon>Pseudomonadota</taxon>
        <taxon>Gammaproteobacteria</taxon>
        <taxon>Pseudomonadales</taxon>
        <taxon>Pseudomonadaceae</taxon>
        <taxon>Pseudomonas</taxon>
    </lineage>
</organism>
<dbReference type="InterPro" id="IPR011114">
    <property type="entry name" value="RuvA_C"/>
</dbReference>
<dbReference type="InterPro" id="IPR010994">
    <property type="entry name" value="RuvA_2-like"/>
</dbReference>
<feature type="region of interest" description="Domain I" evidence="6">
    <location>
        <begin position="26"/>
        <end position="89"/>
    </location>
</feature>
<evidence type="ECO:0000256" key="4">
    <source>
        <dbReference type="ARBA" id="ARBA00023172"/>
    </source>
</evidence>
<comment type="caution">
    <text evidence="6">Lacks conserved residue(s) required for the propagation of feature annotation.</text>
</comment>
<dbReference type="SUPFAM" id="SSF50249">
    <property type="entry name" value="Nucleic acid-binding proteins"/>
    <property type="match status" value="1"/>
</dbReference>